<gene>
    <name evidence="2" type="primary">cusC</name>
    <name evidence="2" type="ORF">NCTC13093_02241</name>
</gene>
<reference evidence="2 3" key="1">
    <citation type="submission" date="2018-06" db="EMBL/GenBank/DDBJ databases">
        <authorList>
            <consortium name="Pathogen Informatics"/>
            <person name="Doyle S."/>
        </authorList>
    </citation>
    <scope>NUCLEOTIDE SEQUENCE [LARGE SCALE GENOMIC DNA]</scope>
    <source>
        <strain evidence="2 3">NCTC13093</strain>
    </source>
</reference>
<dbReference type="PANTHER" id="PTHR30203">
    <property type="entry name" value="OUTER MEMBRANE CATION EFFLUX PROTEIN"/>
    <property type="match status" value="1"/>
</dbReference>
<dbReference type="Pfam" id="PF02321">
    <property type="entry name" value="OEP"/>
    <property type="match status" value="2"/>
</dbReference>
<proteinExistence type="inferred from homology"/>
<comment type="similarity">
    <text evidence="1">Belongs to the outer membrane factor (OMF) (TC 1.B.17) family.</text>
</comment>
<dbReference type="InterPro" id="IPR010131">
    <property type="entry name" value="MdtP/NodT-like"/>
</dbReference>
<evidence type="ECO:0000313" key="3">
    <source>
        <dbReference type="Proteomes" id="UP000250086"/>
    </source>
</evidence>
<dbReference type="PANTHER" id="PTHR30203:SF32">
    <property type="entry name" value="CATION EFFLUX SYSTEM PROTEIN CUSC"/>
    <property type="match status" value="1"/>
</dbReference>
<dbReference type="AlphaFoldDB" id="A0A2X0WK59"/>
<dbReference type="Gene3D" id="1.20.1600.10">
    <property type="entry name" value="Outer membrane efflux proteins (OEP)"/>
    <property type="match status" value="1"/>
</dbReference>
<dbReference type="GO" id="GO:0015562">
    <property type="term" value="F:efflux transmembrane transporter activity"/>
    <property type="evidence" value="ECO:0007669"/>
    <property type="project" value="InterPro"/>
</dbReference>
<dbReference type="EMBL" id="UAPV01000001">
    <property type="protein sequence ID" value="SPT70817.1"/>
    <property type="molecule type" value="Genomic_DNA"/>
</dbReference>
<dbReference type="SUPFAM" id="SSF56954">
    <property type="entry name" value="Outer membrane efflux proteins (OEP)"/>
    <property type="match status" value="1"/>
</dbReference>
<name>A0A2X0WK59_9GAMM</name>
<sequence>MAVYKTYLKYIAAAVSISCLAGCQVADERVNIDLIHASAFADTALGVSQQELDKKFYTLFEDKLLNSYVETALLNNNTLKKAFLALKNSSLNLALIKDDSSFKLSGNLGVQNRRALDYHESFKNSSSSSLGLNYVLDVFAKNSYKEEASEQELKASAFAYLNVRLGIIESVISAYLQRVFALEALSLARDDLKDSKNRLDLVQKKYKTGQIDALEYDRALLDYKDTQQNLYMQEHNLSQSSNALNALLGRSYDSYLQSGSLDNIKEPDFMLKLPLALLKSRADLQQASYNIKMALSDLKVAQREFFPELSVSVGINAGDGLSLGRLISNPVLSLGSFITLPFLNYNELRIKEKMQRNTLESYKVEFVELYVNALKECSDALNAQRYYKDSLIRAKSAYELSSLNYQRTLAKYKLGDMSLSDLLDAAAILRQKALAQKQMQFNLLLSQLDLMIALGGGVDKEDLNELYNSLDKS</sequence>
<dbReference type="Proteomes" id="UP000250086">
    <property type="component" value="Unassembled WGS sequence"/>
</dbReference>
<evidence type="ECO:0000256" key="1">
    <source>
        <dbReference type="ARBA" id="ARBA00007613"/>
    </source>
</evidence>
<dbReference type="RefSeq" id="WP_113744846.1">
    <property type="nucleotide sequence ID" value="NZ_UAPV01000001.1"/>
</dbReference>
<dbReference type="Gene3D" id="2.20.200.10">
    <property type="entry name" value="Outer membrane efflux proteins (OEP)"/>
    <property type="match status" value="1"/>
</dbReference>
<organism evidence="2 3">
    <name type="scientific">Anaerobiospirillum thomasii</name>
    <dbReference type="NCBI Taxonomy" id="179995"/>
    <lineage>
        <taxon>Bacteria</taxon>
        <taxon>Pseudomonadati</taxon>
        <taxon>Pseudomonadota</taxon>
        <taxon>Gammaproteobacteria</taxon>
        <taxon>Aeromonadales</taxon>
        <taxon>Succinivibrionaceae</taxon>
        <taxon>Anaerobiospirillum</taxon>
    </lineage>
</organism>
<evidence type="ECO:0000313" key="2">
    <source>
        <dbReference type="EMBL" id="SPT70817.1"/>
    </source>
</evidence>
<dbReference type="InterPro" id="IPR003423">
    <property type="entry name" value="OMP_efflux"/>
</dbReference>
<accession>A0A2X0WK59</accession>
<keyword evidence="3" id="KW-1185">Reference proteome</keyword>
<protein>
    <submittedName>
        <fullName evidence="2">Cation efflux system protein CusC</fullName>
    </submittedName>
</protein>